<evidence type="ECO:0000256" key="4">
    <source>
        <dbReference type="ARBA" id="ARBA00023136"/>
    </source>
</evidence>
<dbReference type="GO" id="GO:0005509">
    <property type="term" value="F:calcium ion binding"/>
    <property type="evidence" value="ECO:0007669"/>
    <property type="project" value="InterPro"/>
</dbReference>
<feature type="domain" description="Cadherin" evidence="6">
    <location>
        <begin position="285"/>
        <end position="399"/>
    </location>
</feature>
<keyword evidence="3" id="KW-0106">Calcium</keyword>
<dbReference type="GO" id="GO:0008013">
    <property type="term" value="F:beta-catenin binding"/>
    <property type="evidence" value="ECO:0007669"/>
    <property type="project" value="TreeGrafter"/>
</dbReference>
<proteinExistence type="predicted"/>
<protein>
    <submittedName>
        <fullName evidence="7">Cadherin repeat domain-containing protein</fullName>
    </submittedName>
    <submittedName>
        <fullName evidence="8">Outer membrane adhesin-like protein</fullName>
    </submittedName>
</protein>
<dbReference type="Gene3D" id="2.60.40.60">
    <property type="entry name" value="Cadherins"/>
    <property type="match status" value="6"/>
</dbReference>
<dbReference type="GeneID" id="29384687"/>
<organism evidence="8 10">
    <name type="scientific">Vibrio fluvialis</name>
    <dbReference type="NCBI Taxonomy" id="676"/>
    <lineage>
        <taxon>Bacteria</taxon>
        <taxon>Pseudomonadati</taxon>
        <taxon>Pseudomonadota</taxon>
        <taxon>Gammaproteobacteria</taxon>
        <taxon>Vibrionales</taxon>
        <taxon>Vibrionaceae</taxon>
        <taxon>Vibrio</taxon>
    </lineage>
</organism>
<feature type="domain" description="Cadherin" evidence="6">
    <location>
        <begin position="768"/>
        <end position="881"/>
    </location>
</feature>
<name>A0AAX2LNS8_VIBFL</name>
<dbReference type="EMBL" id="UHIP01000001">
    <property type="protein sequence ID" value="SUP23468.1"/>
    <property type="molecule type" value="Genomic_DNA"/>
</dbReference>
<dbReference type="RefSeq" id="WP_061056454.1">
    <property type="nucleotide sequence ID" value="NZ_CP014035.2"/>
</dbReference>
<dbReference type="PROSITE" id="PS50268">
    <property type="entry name" value="CADHERIN_2"/>
    <property type="match status" value="6"/>
</dbReference>
<dbReference type="Proteomes" id="UP000254626">
    <property type="component" value="Unassembled WGS sequence"/>
</dbReference>
<dbReference type="InterPro" id="IPR002126">
    <property type="entry name" value="Cadherin-like_dom"/>
</dbReference>
<dbReference type="PANTHER" id="PTHR24027">
    <property type="entry name" value="CADHERIN-23"/>
    <property type="match status" value="1"/>
</dbReference>
<gene>
    <name evidence="7" type="ORF">AL536_12645</name>
    <name evidence="8" type="ORF">NCTC11327_01268</name>
</gene>
<reference evidence="9" key="1">
    <citation type="submission" date="2015-12" db="EMBL/GenBank/DDBJ databases">
        <title>FDA dAtabase for Regulatory Grade micrObial Sequences (FDA-ARGOS): Supporting development and validation of Infectious Disease Dx tests.</title>
        <authorList>
            <person name="Hoffmann M."/>
            <person name="Allard M."/>
            <person name="Evans P."/>
            <person name="Brown E."/>
            <person name="Tallon L.J."/>
            <person name="Sadzewicz L."/>
            <person name="Sengamalay N."/>
            <person name="Ott S."/>
            <person name="Godinez A."/>
            <person name="Nagaraj S."/>
            <person name="Vyas G."/>
            <person name="Aluvathingal J."/>
            <person name="Nadendla S."/>
            <person name="Geyer C."/>
            <person name="Sichtig H."/>
        </authorList>
    </citation>
    <scope>NUCLEOTIDE SEQUENCE [LARGE SCALE GENOMIC DNA]</scope>
    <source>
        <strain evidence="9">ATCC 33809</strain>
    </source>
</reference>
<keyword evidence="4" id="KW-0472">Membrane</keyword>
<feature type="domain" description="Cadherin" evidence="6">
    <location>
        <begin position="408"/>
        <end position="522"/>
    </location>
</feature>
<reference evidence="7" key="2">
    <citation type="submission" date="2018-01" db="EMBL/GenBank/DDBJ databases">
        <title>FDA dAtabase for Regulatory Grade micrObial Sequences (FDA-ARGOS): Supporting development and validation of Infectious Disease Dx tests.</title>
        <authorList>
            <person name="Hoffmann M."/>
            <person name="Allard M."/>
            <person name="Evans P."/>
            <person name="Brown E."/>
            <person name="Tallon L."/>
            <person name="Sadzewicz L."/>
            <person name="Sengamalay N."/>
            <person name="Ott S."/>
            <person name="Godinez A."/>
            <person name="Nagaraj S."/>
            <person name="Vyas G."/>
            <person name="Aluvathingal J."/>
            <person name="Nadendla S."/>
            <person name="Geyer C."/>
            <person name="Sichtig H."/>
        </authorList>
    </citation>
    <scope>NUCLEOTIDE SEQUENCE</scope>
    <source>
        <strain evidence="7">ATCC 33809</strain>
    </source>
</reference>
<evidence type="ECO:0000313" key="10">
    <source>
        <dbReference type="Proteomes" id="UP000254626"/>
    </source>
</evidence>
<dbReference type="InterPro" id="IPR015919">
    <property type="entry name" value="Cadherin-like_sf"/>
</dbReference>
<evidence type="ECO:0000313" key="8">
    <source>
        <dbReference type="EMBL" id="SUP23468.1"/>
    </source>
</evidence>
<dbReference type="EMBL" id="CP014035">
    <property type="protein sequence ID" value="AMF94325.1"/>
    <property type="molecule type" value="Genomic_DNA"/>
</dbReference>
<dbReference type="GO" id="GO:0016342">
    <property type="term" value="C:catenin complex"/>
    <property type="evidence" value="ECO:0007669"/>
    <property type="project" value="TreeGrafter"/>
</dbReference>
<dbReference type="InterPro" id="IPR039808">
    <property type="entry name" value="Cadherin"/>
</dbReference>
<evidence type="ECO:0000259" key="6">
    <source>
        <dbReference type="PROSITE" id="PS50268"/>
    </source>
</evidence>
<evidence type="ECO:0000256" key="5">
    <source>
        <dbReference type="SAM" id="MobiDB-lite"/>
    </source>
</evidence>
<feature type="domain" description="Cadherin" evidence="6">
    <location>
        <begin position="162"/>
        <end position="276"/>
    </location>
</feature>
<dbReference type="GO" id="GO:0045296">
    <property type="term" value="F:cadherin binding"/>
    <property type="evidence" value="ECO:0007669"/>
    <property type="project" value="TreeGrafter"/>
</dbReference>
<dbReference type="GO" id="GO:0007156">
    <property type="term" value="P:homophilic cell adhesion via plasma membrane adhesion molecules"/>
    <property type="evidence" value="ECO:0007669"/>
    <property type="project" value="InterPro"/>
</dbReference>
<accession>A0AAX2LNS8</accession>
<keyword evidence="2" id="KW-0677">Repeat</keyword>
<feature type="compositionally biased region" description="Polar residues" evidence="5">
    <location>
        <begin position="97"/>
        <end position="106"/>
    </location>
</feature>
<dbReference type="PANTHER" id="PTHR24027:SF442">
    <property type="entry name" value="PROTOCADHERIN-15 ISOFORM X1"/>
    <property type="match status" value="1"/>
</dbReference>
<feature type="domain" description="Cadherin" evidence="6">
    <location>
        <begin position="531"/>
        <end position="645"/>
    </location>
</feature>
<feature type="region of interest" description="Disordered" evidence="5">
    <location>
        <begin position="76"/>
        <end position="107"/>
    </location>
</feature>
<evidence type="ECO:0000313" key="9">
    <source>
        <dbReference type="Proteomes" id="UP000057088"/>
    </source>
</evidence>
<dbReference type="Proteomes" id="UP000057088">
    <property type="component" value="Chromosome 2"/>
</dbReference>
<keyword evidence="9" id="KW-1185">Reference proteome</keyword>
<evidence type="ECO:0000256" key="1">
    <source>
        <dbReference type="ARBA" id="ARBA00004370"/>
    </source>
</evidence>
<feature type="domain" description="Cadherin" evidence="6">
    <location>
        <begin position="654"/>
        <end position="768"/>
    </location>
</feature>
<dbReference type="GO" id="GO:0016477">
    <property type="term" value="P:cell migration"/>
    <property type="evidence" value="ECO:0007669"/>
    <property type="project" value="TreeGrafter"/>
</dbReference>
<dbReference type="CDD" id="cd11304">
    <property type="entry name" value="Cadherin_repeat"/>
    <property type="match status" value="6"/>
</dbReference>
<dbReference type="SUPFAM" id="SSF49313">
    <property type="entry name" value="Cadherin-like"/>
    <property type="match status" value="6"/>
</dbReference>
<evidence type="ECO:0000313" key="7">
    <source>
        <dbReference type="EMBL" id="AMF94325.1"/>
    </source>
</evidence>
<evidence type="ECO:0000256" key="2">
    <source>
        <dbReference type="ARBA" id="ARBA00022737"/>
    </source>
</evidence>
<sequence length="1299" mass="137848">MDTRTLTPFMLANVTLVIDRNGQFREQAAGTPLRPGEVVVQVSDDASPQVTAELVNPGNAAPTNLDGEIAQILQQIQQGADPTQNPELATAAGGQNGSSPTATGSIDRTGDEVLAATNFETQGLQGLGLSSTQSLALTDFVAEIAVVDTPPAFNPNDPENVNGPRYSFSYDENRSDGDVIGVVQATDAEGESVTYAITTNVFDSNGNTLFEIDEVTGEISLTPAGVVAFSNDFEQAPNVHDIIVTATEVDGLGVQNSTSILVELSELNLDEFGPVFDPNDPDNEDGPRYVFSYDENSSDEYVIGTVSATDGDGEAVTYSITTNVYNDANEALFEIDAVSGAISLTAAGVTAFSNDYETAPNVHDIVVTATEVAGLGEQKSTDITVELSELNLDEFGPVFDPNDPDNQDGPRYVFSYDENSSDEYVIGTVSATDGDGEAVTYSITTNVYNDANEALFEIDAVSGAISLTAAGVTAFSNDYETAPNVHDIVVTATEVAGLGEQKSTDITVELSELNLDEFGPVFDPNDPDNEDGPRYVFSYDENSSDEYVIGTVSATDGDGEAVTYSITTNVYNDANEALFEIDAVSGAISLTAAGVTAFSNDYETAPNVHDIVVTATEVAGLGEQKSTDITVELSELNLDEFGPVFDPNDPDNEDGPRYVFSYDENSSDEYVIGTVSATDGDGEAVTYSITTNVYNDANEALFEIDAVSGAISLTAAGVTAFSNDFEDTPNVHTIQVMATEVEGLGEQKSTVIDVQLSELNLDDNAPIFDDEYIFTYEEDSEESDLIGTVSATDADGENVTYSIKTNVYDSNNNPLFWINATTGAIYLTSFGVLAFTNDFEQESNIHNLVVTATEVDGLGAMKSTDVDVVLKELNVNEPPVAEDFTVLLGNSSEVTIVFDSDVEANDHISDVDDDFTGTQLNIVLTSLPDNGTLLYTDENGVTRELTSADVYVSGQLEDPVLLNPNNITYVPEGNEVVIGSTDDGSLIPVDDDYQFVLDNGNTIYISAFKTLGNGSEVSQQVTLIETVQQGTGLSVATGNGINSQETLHVDLSENPLYTISFGVDGLNTNHAATVTYYFENSDPVTISYQGNGDYSYTASSDDPVIGLDFTASNNDGSSGANYVVTHLSGTETVVDDSTFTYQAVDSDGEFSNVATVTLDADDSTPSYHVFSAEAGDPVVNATVGNDVLIGDSQANVFTWLDSALDNSTDVVKNFEFNTDKLDLSAVLDSGEDFNTLLSKIDVVVGAEDVTLQVSHDSGETQSIVIDNGVDIFGLTSSSGLMTDDVAQTLLSQIVKTETV</sequence>
<reference evidence="8 10" key="3">
    <citation type="submission" date="2018-06" db="EMBL/GenBank/DDBJ databases">
        <authorList>
            <consortium name="Pathogen Informatics"/>
            <person name="Doyle S."/>
        </authorList>
    </citation>
    <scope>NUCLEOTIDE SEQUENCE [LARGE SCALE GENOMIC DNA]</scope>
    <source>
        <strain evidence="8 10">NCTC11327</strain>
    </source>
</reference>
<comment type="subcellular location">
    <subcellularLocation>
        <location evidence="1">Membrane</location>
    </subcellularLocation>
</comment>
<evidence type="ECO:0000256" key="3">
    <source>
        <dbReference type="ARBA" id="ARBA00022837"/>
    </source>
</evidence>
<dbReference type="KEGG" id="vfl:AL536_12645"/>
<dbReference type="SMART" id="SM00112">
    <property type="entry name" value="CA"/>
    <property type="match status" value="6"/>
</dbReference>